<name>A0A5J5GUS4_9BACI</name>
<evidence type="ECO:0000256" key="1">
    <source>
        <dbReference type="ARBA" id="ARBA00006754"/>
    </source>
</evidence>
<dbReference type="InterPro" id="IPR024096">
    <property type="entry name" value="NO_sig/Golgi_transp_ligand-bd"/>
</dbReference>
<dbReference type="AlphaFoldDB" id="A0A5J5GUS4"/>
<dbReference type="PANTHER" id="PTHR33744:SF1">
    <property type="entry name" value="DNA-BINDING TRANSCRIPTIONAL ACTIVATOR ADER"/>
    <property type="match status" value="1"/>
</dbReference>
<dbReference type="OrthoDB" id="154713at2"/>
<evidence type="ECO:0000313" key="4">
    <source>
        <dbReference type="Proteomes" id="UP000326671"/>
    </source>
</evidence>
<dbReference type="Pfam" id="PF13556">
    <property type="entry name" value="HTH_30"/>
    <property type="match status" value="1"/>
</dbReference>
<comment type="similarity">
    <text evidence="1">Belongs to the CdaR family.</text>
</comment>
<dbReference type="InterPro" id="IPR025736">
    <property type="entry name" value="PucR_C-HTH_dom"/>
</dbReference>
<dbReference type="PANTHER" id="PTHR33744">
    <property type="entry name" value="CARBOHYDRATE DIACID REGULATOR"/>
    <property type="match status" value="1"/>
</dbReference>
<feature type="domain" description="4-vinyl reductase 4VR" evidence="2">
    <location>
        <begin position="117"/>
        <end position="179"/>
    </location>
</feature>
<dbReference type="InterPro" id="IPR051448">
    <property type="entry name" value="CdaR-like_regulators"/>
</dbReference>
<proteinExistence type="inferred from homology"/>
<dbReference type="Gene3D" id="1.10.10.2840">
    <property type="entry name" value="PucR C-terminal helix-turn-helix domain"/>
    <property type="match status" value="1"/>
</dbReference>
<gene>
    <name evidence="3" type="ORF">F4V44_26465</name>
</gene>
<dbReference type="EMBL" id="VYKL01000067">
    <property type="protein sequence ID" value="KAA9011777.1"/>
    <property type="molecule type" value="Genomic_DNA"/>
</dbReference>
<sequence length="636" mass="73733">MIISLNSNETLHVKKNGSLFIGDDRSILTSISAFGTLRKNLIKNIGNERVKGFLIRYGWELGQEDANKVLKKNLNTVEDAIYYGPILHRMRGHAEIEVTKLEMKPENEKISVRMEGIWRNSYEAEEHLRQFSLSHTPVCYTLSGYASGYLSKICNQMVIVKEVSCQAEGHSECKWVGKSLDYWDGEIDHELQFYQESPIVKELELTYEKLLEEKGNLEKSTIIHKKLTEEILQGNNLKSITEVVYKETVTPGIITDDKHKPLAFSGLSSLQLNEVNEEFISYIQREQTSKKQQHKQVFQEIYKTSWIQLDHHARLITPIYLQKQIKGYCSFIYLNKPFSYSKIHEMIVERIASVSSHFLQNEITKFATEQRMMGNFFDEILREEYQDEEEVLRRGSFVHLDLSEPYRIAMIKYQLQENNLKKEFLFHEEMGKAVTSYFHNKKGNILVGHRTKSVILLIPSSYLEQDGIDTYFEHFLCFLSEKFPEALFFAGVSKQSDRIGKAKDCYNEAYTALRMATMNKRIMLFDSLGMIGPLINQNNEKEILQIARNTLGPLLDPLDHKKVDLLRTLYIFLANGGNLEQTSCENAMSLSGLRYRLSRIEALLNHNLRDPFYNYQLYLALQSLILIGELDLNRIG</sequence>
<dbReference type="InterPro" id="IPR042070">
    <property type="entry name" value="PucR_C-HTH_sf"/>
</dbReference>
<dbReference type="Pfam" id="PF17853">
    <property type="entry name" value="GGDEF_2"/>
    <property type="match status" value="1"/>
</dbReference>
<dbReference type="SMART" id="SM00989">
    <property type="entry name" value="V4R"/>
    <property type="match status" value="1"/>
</dbReference>
<dbReference type="InterPro" id="IPR004096">
    <property type="entry name" value="V4R"/>
</dbReference>
<protein>
    <submittedName>
        <fullName evidence="3">PucR family transcriptional regulator</fullName>
    </submittedName>
</protein>
<keyword evidence="4" id="KW-1185">Reference proteome</keyword>
<dbReference type="Pfam" id="PF02830">
    <property type="entry name" value="V4R"/>
    <property type="match status" value="1"/>
</dbReference>
<dbReference type="InterPro" id="IPR041522">
    <property type="entry name" value="CdaR_GGDEF"/>
</dbReference>
<reference evidence="3 4" key="1">
    <citation type="submission" date="2019-09" db="EMBL/GenBank/DDBJ databases">
        <title>Whole genome sequences of isolates from the Mars Exploration Rovers.</title>
        <authorList>
            <person name="Seuylemezian A."/>
            <person name="Vaishampayan P."/>
        </authorList>
    </citation>
    <scope>NUCLEOTIDE SEQUENCE [LARGE SCALE GENOMIC DNA]</scope>
    <source>
        <strain evidence="3 4">MER_TA_151</strain>
    </source>
</reference>
<dbReference type="Gene3D" id="3.30.1380.20">
    <property type="entry name" value="Trafficking protein particle complex subunit 3"/>
    <property type="match status" value="1"/>
</dbReference>
<organism evidence="3 4">
    <name type="scientific">Niallia endozanthoxylica</name>
    <dbReference type="NCBI Taxonomy" id="2036016"/>
    <lineage>
        <taxon>Bacteria</taxon>
        <taxon>Bacillati</taxon>
        <taxon>Bacillota</taxon>
        <taxon>Bacilli</taxon>
        <taxon>Bacillales</taxon>
        <taxon>Bacillaceae</taxon>
        <taxon>Niallia</taxon>
    </lineage>
</organism>
<dbReference type="Proteomes" id="UP000326671">
    <property type="component" value="Unassembled WGS sequence"/>
</dbReference>
<dbReference type="Pfam" id="PF06505">
    <property type="entry name" value="XylR_N"/>
    <property type="match status" value="1"/>
</dbReference>
<dbReference type="InterPro" id="IPR010523">
    <property type="entry name" value="XylR_N"/>
</dbReference>
<comment type="caution">
    <text evidence="3">The sequence shown here is derived from an EMBL/GenBank/DDBJ whole genome shotgun (WGS) entry which is preliminary data.</text>
</comment>
<dbReference type="RefSeq" id="WP_150442971.1">
    <property type="nucleotide sequence ID" value="NZ_VYKL01000067.1"/>
</dbReference>
<dbReference type="SUPFAM" id="SSF111126">
    <property type="entry name" value="Ligand-binding domain in the NO signalling and Golgi transport"/>
    <property type="match status" value="1"/>
</dbReference>
<evidence type="ECO:0000313" key="3">
    <source>
        <dbReference type="EMBL" id="KAA9011777.1"/>
    </source>
</evidence>
<evidence type="ECO:0000259" key="2">
    <source>
        <dbReference type="SMART" id="SM00989"/>
    </source>
</evidence>
<accession>A0A5J5GUS4</accession>